<evidence type="ECO:0000256" key="4">
    <source>
        <dbReference type="ARBA" id="ARBA00022917"/>
    </source>
</evidence>
<dbReference type="HAMAP" id="MF_00093">
    <property type="entry name" value="Rel_fac_1"/>
    <property type="match status" value="1"/>
</dbReference>
<dbReference type="InterPro" id="IPR005139">
    <property type="entry name" value="PCRF"/>
</dbReference>
<comment type="PTM">
    <text evidence="5">Methylated by PrmC. Methylation increases the termination efficiency of RF1.</text>
</comment>
<keyword evidence="4 5" id="KW-0648">Protein biosynthesis</keyword>
<accession>A0A1M3L0C4</accession>
<dbReference type="Gene3D" id="3.30.70.1660">
    <property type="match status" value="2"/>
</dbReference>
<dbReference type="Gene3D" id="3.30.160.20">
    <property type="match status" value="1"/>
</dbReference>
<dbReference type="Pfam" id="PF03462">
    <property type="entry name" value="PCRF"/>
    <property type="match status" value="1"/>
</dbReference>
<dbReference type="SUPFAM" id="SSF75620">
    <property type="entry name" value="Release factor"/>
    <property type="match status" value="1"/>
</dbReference>
<keyword evidence="5" id="KW-0963">Cytoplasm</keyword>
<evidence type="ECO:0000256" key="3">
    <source>
        <dbReference type="ARBA" id="ARBA00022481"/>
    </source>
</evidence>
<keyword evidence="3 5" id="KW-0488">Methylation</keyword>
<dbReference type="NCBIfam" id="TIGR00019">
    <property type="entry name" value="prfA"/>
    <property type="match status" value="1"/>
</dbReference>
<dbReference type="GO" id="GO:0005737">
    <property type="term" value="C:cytoplasm"/>
    <property type="evidence" value="ECO:0007669"/>
    <property type="project" value="UniProtKB-SubCell"/>
</dbReference>
<dbReference type="FunFam" id="3.30.160.20:FF:000004">
    <property type="entry name" value="Peptide chain release factor 1"/>
    <property type="match status" value="1"/>
</dbReference>
<reference evidence="8 9" key="1">
    <citation type="submission" date="2016-09" db="EMBL/GenBank/DDBJ databases">
        <title>Genome-resolved meta-omics ties microbial dynamics to process performance in biotechnology for thiocyanate degradation.</title>
        <authorList>
            <person name="Kantor R.S."/>
            <person name="Huddy R.J."/>
            <person name="Iyer R."/>
            <person name="Thomas B.C."/>
            <person name="Brown C.T."/>
            <person name="Anantharaman K."/>
            <person name="Tringe S."/>
            <person name="Hettich R.L."/>
            <person name="Harrison S.T."/>
            <person name="Banfield J.F."/>
        </authorList>
    </citation>
    <scope>NUCLEOTIDE SEQUENCE [LARGE SCALE GENOMIC DNA]</scope>
    <source>
        <strain evidence="8">59-99</strain>
    </source>
</reference>
<comment type="similarity">
    <text evidence="2 5">Belongs to the prokaryotic/mitochondrial release factor family.</text>
</comment>
<dbReference type="EMBL" id="MKVH01000019">
    <property type="protein sequence ID" value="OJX58270.1"/>
    <property type="molecule type" value="Genomic_DNA"/>
</dbReference>
<dbReference type="PROSITE" id="PS00745">
    <property type="entry name" value="RF_PROK_I"/>
    <property type="match status" value="1"/>
</dbReference>
<dbReference type="GO" id="GO:0016149">
    <property type="term" value="F:translation release factor activity, codon specific"/>
    <property type="evidence" value="ECO:0007669"/>
    <property type="project" value="UniProtKB-UniRule"/>
</dbReference>
<dbReference type="AlphaFoldDB" id="A0A1M3L0C4"/>
<comment type="caution">
    <text evidence="8">The sequence shown here is derived from an EMBL/GenBank/DDBJ whole genome shotgun (WGS) entry which is preliminary data.</text>
</comment>
<dbReference type="STRING" id="1895771.BGO89_03305"/>
<evidence type="ECO:0000313" key="8">
    <source>
        <dbReference type="EMBL" id="OJX58270.1"/>
    </source>
</evidence>
<dbReference type="PANTHER" id="PTHR43804:SF7">
    <property type="entry name" value="LD18447P"/>
    <property type="match status" value="1"/>
</dbReference>
<protein>
    <recommendedName>
        <fullName evidence="5 6">Peptide chain release factor 1</fullName>
        <shortName evidence="5">RF-1</shortName>
    </recommendedName>
</protein>
<dbReference type="Pfam" id="PF00472">
    <property type="entry name" value="RF-1"/>
    <property type="match status" value="1"/>
</dbReference>
<dbReference type="FunFam" id="3.30.70.1660:FF:000002">
    <property type="entry name" value="Peptide chain release factor 1"/>
    <property type="match status" value="1"/>
</dbReference>
<gene>
    <name evidence="5" type="primary">prfA</name>
    <name evidence="8" type="ORF">BGO89_03305</name>
</gene>
<comment type="function">
    <text evidence="1 5">Peptide chain release factor 1 directs the termination of translation in response to the peptide chain termination codons UAG and UAA.</text>
</comment>
<dbReference type="InterPro" id="IPR004373">
    <property type="entry name" value="RF-1"/>
</dbReference>
<dbReference type="Gene3D" id="6.10.140.1950">
    <property type="match status" value="1"/>
</dbReference>
<dbReference type="InterPro" id="IPR000352">
    <property type="entry name" value="Pep_chain_release_fac_I"/>
</dbReference>
<feature type="modified residue" description="N5-methylglutamine" evidence="5">
    <location>
        <position position="234"/>
    </location>
</feature>
<evidence type="ECO:0000256" key="2">
    <source>
        <dbReference type="ARBA" id="ARBA00010835"/>
    </source>
</evidence>
<evidence type="ECO:0000256" key="1">
    <source>
        <dbReference type="ARBA" id="ARBA00002986"/>
    </source>
</evidence>
<feature type="domain" description="Prokaryotic-type class I peptide chain release factors" evidence="7">
    <location>
        <begin position="227"/>
        <end position="243"/>
    </location>
</feature>
<evidence type="ECO:0000313" key="9">
    <source>
        <dbReference type="Proteomes" id="UP000184233"/>
    </source>
</evidence>
<dbReference type="Proteomes" id="UP000184233">
    <property type="component" value="Unassembled WGS sequence"/>
</dbReference>
<dbReference type="SMART" id="SM00937">
    <property type="entry name" value="PCRF"/>
    <property type="match status" value="1"/>
</dbReference>
<dbReference type="NCBIfam" id="NF001859">
    <property type="entry name" value="PRK00591.1"/>
    <property type="match status" value="1"/>
</dbReference>
<proteinExistence type="inferred from homology"/>
<dbReference type="InterPro" id="IPR050057">
    <property type="entry name" value="Prokaryotic/Mito_RF"/>
</dbReference>
<comment type="subcellular location">
    <subcellularLocation>
        <location evidence="5">Cytoplasm</location>
    </subcellularLocation>
</comment>
<evidence type="ECO:0000256" key="6">
    <source>
        <dbReference type="NCBIfam" id="TIGR00019"/>
    </source>
</evidence>
<dbReference type="PANTHER" id="PTHR43804">
    <property type="entry name" value="LD18447P"/>
    <property type="match status" value="1"/>
</dbReference>
<organism evidence="8 9">
    <name type="scientific">Candidatus Kapaibacterium thiocyanatum</name>
    <dbReference type="NCBI Taxonomy" id="1895771"/>
    <lineage>
        <taxon>Bacteria</taxon>
        <taxon>Pseudomonadati</taxon>
        <taxon>Candidatus Kapaibacteriota</taxon>
        <taxon>Candidatus Kapaibacteriia</taxon>
        <taxon>Candidatus Kapaibacteriales</taxon>
        <taxon>Candidatus Kapaibacteriaceae</taxon>
        <taxon>Candidatus Kapaibacterium</taxon>
    </lineage>
</organism>
<name>A0A1M3L0C4_9BACT</name>
<dbReference type="InterPro" id="IPR045853">
    <property type="entry name" value="Pep_chain_release_fac_I_sf"/>
</dbReference>
<sequence>MKNRLESILDRYRSIEHSLNDPDVVNDTRRLRDVSREYKTLQPVAAAAEDYLSLLRRLDENRAIIDDPTTDSDMRDMAYDDSRALQAELDEREEILRVLLIPKDPNDMRDCIVEIRAGTGGDEAAIFVGDLYRMYQRYCEGKGWTVETIDFTESERGGFKEMTFGVSGEEAFGFLKYESGVHRVQRVPDTETQGRIHTSAATVAVLLEAEEVDVQINDADLRIDIFRSGGKGGQNVNKVETAVRLVHLPTGIVVQCQDERSQLKNKDKAMKVLRARLYELELEKQQAAIAGARKSMVKSGDRSEKIRTYNWPQNRVTDHRLDGEAKNHPLQQVVDGDLDPIIEALRMADRAQAMSTGSSD</sequence>
<evidence type="ECO:0000256" key="5">
    <source>
        <dbReference type="HAMAP-Rule" id="MF_00093"/>
    </source>
</evidence>
<evidence type="ECO:0000259" key="7">
    <source>
        <dbReference type="PROSITE" id="PS00745"/>
    </source>
</evidence>